<organism evidence="1 2">
    <name type="scientific">Gulosibacter chungangensis</name>
    <dbReference type="NCBI Taxonomy" id="979746"/>
    <lineage>
        <taxon>Bacteria</taxon>
        <taxon>Bacillati</taxon>
        <taxon>Actinomycetota</taxon>
        <taxon>Actinomycetes</taxon>
        <taxon>Micrococcales</taxon>
        <taxon>Microbacteriaceae</taxon>
        <taxon>Gulosibacter</taxon>
    </lineage>
</organism>
<proteinExistence type="predicted"/>
<protein>
    <submittedName>
        <fullName evidence="1">Uncharacterized protein</fullName>
    </submittedName>
</protein>
<dbReference type="Proteomes" id="UP000433493">
    <property type="component" value="Unassembled WGS sequence"/>
</dbReference>
<dbReference type="OrthoDB" id="5541002at2"/>
<dbReference type="AlphaFoldDB" id="A0A7J5B835"/>
<dbReference type="RefSeq" id="WP_158053091.1">
    <property type="nucleotide sequence ID" value="NZ_WBKB01000009.1"/>
</dbReference>
<accession>A0A7J5B835</accession>
<sequence>MTARYQPEQFTDSGWPTGTPEKKASFVNALIRFIDAGYPEHQFTQALYEGLHNHGYFGFIAHYNRHGFYDEKFSTPARQQEFLTDLTWACEREYDSDRHDLWGDVKTYLADHFHNAPTTLFDHLFQEQP</sequence>
<keyword evidence="2" id="KW-1185">Reference proteome</keyword>
<reference evidence="1 2" key="1">
    <citation type="submission" date="2019-09" db="EMBL/GenBank/DDBJ databases">
        <title>Phylogeny of genus Pseudoclavibacter and closely related genus.</title>
        <authorList>
            <person name="Li Y."/>
        </authorList>
    </citation>
    <scope>NUCLEOTIDE SEQUENCE [LARGE SCALE GENOMIC DNA]</scope>
    <source>
        <strain evidence="1 2">KCTC 13959</strain>
    </source>
</reference>
<gene>
    <name evidence="1" type="ORF">F8O05_12520</name>
</gene>
<comment type="caution">
    <text evidence="1">The sequence shown here is derived from an EMBL/GenBank/DDBJ whole genome shotgun (WGS) entry which is preliminary data.</text>
</comment>
<dbReference type="EMBL" id="WBKB01000009">
    <property type="protein sequence ID" value="KAB1641408.1"/>
    <property type="molecule type" value="Genomic_DNA"/>
</dbReference>
<evidence type="ECO:0000313" key="1">
    <source>
        <dbReference type="EMBL" id="KAB1641408.1"/>
    </source>
</evidence>
<name>A0A7J5B835_9MICO</name>
<evidence type="ECO:0000313" key="2">
    <source>
        <dbReference type="Proteomes" id="UP000433493"/>
    </source>
</evidence>